<accession>A0AAV4XYA7</accession>
<reference evidence="1 2" key="1">
    <citation type="submission" date="2021-06" db="EMBL/GenBank/DDBJ databases">
        <title>Caerostris extrusa draft genome.</title>
        <authorList>
            <person name="Kono N."/>
            <person name="Arakawa K."/>
        </authorList>
    </citation>
    <scope>NUCLEOTIDE SEQUENCE [LARGE SCALE GENOMIC DNA]</scope>
</reference>
<evidence type="ECO:0000313" key="2">
    <source>
        <dbReference type="Proteomes" id="UP001054945"/>
    </source>
</evidence>
<comment type="caution">
    <text evidence="1">The sequence shown here is derived from an EMBL/GenBank/DDBJ whole genome shotgun (WGS) entry which is preliminary data.</text>
</comment>
<name>A0AAV4XYA7_CAEEX</name>
<sequence>MPTIHQPNFRKRKDNIQINDLSRFIVIGIRYTNTFSCPCTCGIGTTENPTTINYKTYKLLRSQICGSNESDFKRVRFGCTKPKSPSNSSGWILNIRSITYRRIL</sequence>
<proteinExistence type="predicted"/>
<evidence type="ECO:0000313" key="1">
    <source>
        <dbReference type="EMBL" id="GIY99729.1"/>
    </source>
</evidence>
<gene>
    <name evidence="1" type="ORF">CEXT_722951</name>
</gene>
<dbReference type="AlphaFoldDB" id="A0AAV4XYA7"/>
<keyword evidence="2" id="KW-1185">Reference proteome</keyword>
<dbReference type="EMBL" id="BPLR01018454">
    <property type="protein sequence ID" value="GIY99729.1"/>
    <property type="molecule type" value="Genomic_DNA"/>
</dbReference>
<protein>
    <submittedName>
        <fullName evidence="1">Uncharacterized protein</fullName>
    </submittedName>
</protein>
<dbReference type="Proteomes" id="UP001054945">
    <property type="component" value="Unassembled WGS sequence"/>
</dbReference>
<organism evidence="1 2">
    <name type="scientific">Caerostris extrusa</name>
    <name type="common">Bark spider</name>
    <name type="synonym">Caerostris bankana</name>
    <dbReference type="NCBI Taxonomy" id="172846"/>
    <lineage>
        <taxon>Eukaryota</taxon>
        <taxon>Metazoa</taxon>
        <taxon>Ecdysozoa</taxon>
        <taxon>Arthropoda</taxon>
        <taxon>Chelicerata</taxon>
        <taxon>Arachnida</taxon>
        <taxon>Araneae</taxon>
        <taxon>Araneomorphae</taxon>
        <taxon>Entelegynae</taxon>
        <taxon>Araneoidea</taxon>
        <taxon>Araneidae</taxon>
        <taxon>Caerostris</taxon>
    </lineage>
</organism>